<gene>
    <name evidence="10" type="ORF">ACHAXA_005505</name>
</gene>
<keyword evidence="7" id="KW-0862">Zinc</keyword>
<keyword evidence="5" id="KW-0863">Zinc-finger</keyword>
<protein>
    <recommendedName>
        <fullName evidence="9">RING-type domain-containing protein</fullName>
    </recommendedName>
</protein>
<dbReference type="InterPro" id="IPR044066">
    <property type="entry name" value="TRIAD_supradom"/>
</dbReference>
<keyword evidence="6" id="KW-0833">Ubl conjugation pathway</keyword>
<dbReference type="GO" id="GO:0016740">
    <property type="term" value="F:transferase activity"/>
    <property type="evidence" value="ECO:0007669"/>
    <property type="project" value="UniProtKB-KW"/>
</dbReference>
<dbReference type="Pfam" id="PF01485">
    <property type="entry name" value="IBR"/>
    <property type="match status" value="1"/>
</dbReference>
<sequence>MPKDVIDLLGSTLLSPPHIGRRRRRPKRDRIKNSRDPAGAEIPAPEIIDLEADDDDDDASSSIRKESTTIAGGAGMMSGRGRRRRPFRFRMDDDDDDDDVVEVIVPERTFTASSSSSSSFPSSAMTNGDGNWASRVRDVFPLVSRSKVEALLIKAASYATTADEPDDGEGPFHTVMTVLAECDPTGTSISDASFAAAAIGGRLSGNGGGGTYPSPGRRRESKSGGRRKVAKLECQCCFAEYDFEDMVGCRLAGHLFCKTCLQRHTEQRVFGVGNFGVKPDVVANTIEGTVNHARHGRPTSRALEILCMSSDCASGFGERQLRRALSEKVLKKYNELQYAAVIENANMTDVSKCPKCHFIAVRSDAMPPLLFYCPQCSFKSCTECGEEYHPGIRCDQVESKNETDGRTMVEEAMTLALFLKNDGCNKMTCSCGCFVCYVCGKEIPATGNILAFFYLTPYIIARPHCPHQSCKKCPLYADTSAADKVKVANAAKKAARAVMKTVHVDVDSLLKEPPPIASSFKKHRNK</sequence>
<dbReference type="PROSITE" id="PS51873">
    <property type="entry name" value="TRIAD"/>
    <property type="match status" value="1"/>
</dbReference>
<feature type="compositionally biased region" description="Acidic residues" evidence="8">
    <location>
        <begin position="48"/>
        <end position="59"/>
    </location>
</feature>
<dbReference type="AlphaFoldDB" id="A0ABD3RVC2"/>
<comment type="caution">
    <text evidence="10">The sequence shown here is derived from an EMBL/GenBank/DDBJ whole genome shotgun (WGS) entry which is preliminary data.</text>
</comment>
<keyword evidence="3" id="KW-0479">Metal-binding</keyword>
<evidence type="ECO:0000313" key="10">
    <source>
        <dbReference type="EMBL" id="KAL3816169.1"/>
    </source>
</evidence>
<feature type="domain" description="RING-type" evidence="9">
    <location>
        <begin position="230"/>
        <end position="459"/>
    </location>
</feature>
<dbReference type="PANTHER" id="PTHR22770:SF47">
    <property type="entry name" value="E3 UBIQUITIN-PROTEIN LIGASE RNF216"/>
    <property type="match status" value="1"/>
</dbReference>
<dbReference type="InterPro" id="IPR002867">
    <property type="entry name" value="IBR_dom"/>
</dbReference>
<dbReference type="EMBL" id="JALLPB020000162">
    <property type="protein sequence ID" value="KAL3816169.1"/>
    <property type="molecule type" value="Genomic_DNA"/>
</dbReference>
<dbReference type="Proteomes" id="UP001530377">
    <property type="component" value="Unassembled WGS sequence"/>
</dbReference>
<comment type="pathway">
    <text evidence="1">Protein modification; protein ubiquitination.</text>
</comment>
<evidence type="ECO:0000256" key="8">
    <source>
        <dbReference type="SAM" id="MobiDB-lite"/>
    </source>
</evidence>
<dbReference type="Pfam" id="PF26191">
    <property type="entry name" value="RING-HC_RBR_RNF216"/>
    <property type="match status" value="1"/>
</dbReference>
<dbReference type="SMART" id="SM00647">
    <property type="entry name" value="IBR"/>
    <property type="match status" value="1"/>
</dbReference>
<evidence type="ECO:0000256" key="2">
    <source>
        <dbReference type="ARBA" id="ARBA00022679"/>
    </source>
</evidence>
<proteinExistence type="predicted"/>
<evidence type="ECO:0000259" key="9">
    <source>
        <dbReference type="PROSITE" id="PS51873"/>
    </source>
</evidence>
<evidence type="ECO:0000256" key="1">
    <source>
        <dbReference type="ARBA" id="ARBA00004906"/>
    </source>
</evidence>
<dbReference type="InterPro" id="IPR047544">
    <property type="entry name" value="RING-HC_RBR_RNF216"/>
</dbReference>
<accession>A0ABD3RVC2</accession>
<feature type="compositionally biased region" description="Basic residues" evidence="8">
    <location>
        <begin position="19"/>
        <end position="30"/>
    </location>
</feature>
<evidence type="ECO:0000256" key="7">
    <source>
        <dbReference type="ARBA" id="ARBA00022833"/>
    </source>
</evidence>
<feature type="region of interest" description="Disordered" evidence="8">
    <location>
        <begin position="205"/>
        <end position="224"/>
    </location>
</feature>
<keyword evidence="2" id="KW-0808">Transferase</keyword>
<keyword evidence="4" id="KW-0677">Repeat</keyword>
<evidence type="ECO:0000256" key="6">
    <source>
        <dbReference type="ARBA" id="ARBA00022786"/>
    </source>
</evidence>
<organism evidence="10 11">
    <name type="scientific">Cyclostephanos tholiformis</name>
    <dbReference type="NCBI Taxonomy" id="382380"/>
    <lineage>
        <taxon>Eukaryota</taxon>
        <taxon>Sar</taxon>
        <taxon>Stramenopiles</taxon>
        <taxon>Ochrophyta</taxon>
        <taxon>Bacillariophyta</taxon>
        <taxon>Coscinodiscophyceae</taxon>
        <taxon>Thalassiosirophycidae</taxon>
        <taxon>Stephanodiscales</taxon>
        <taxon>Stephanodiscaceae</taxon>
        <taxon>Cyclostephanos</taxon>
    </lineage>
</organism>
<reference evidence="10 11" key="1">
    <citation type="submission" date="2024-10" db="EMBL/GenBank/DDBJ databases">
        <title>Updated reference genomes for cyclostephanoid diatoms.</title>
        <authorList>
            <person name="Roberts W.R."/>
            <person name="Alverson A.J."/>
        </authorList>
    </citation>
    <scope>NUCLEOTIDE SEQUENCE [LARGE SCALE GENOMIC DNA]</scope>
    <source>
        <strain evidence="10 11">AJA228-03</strain>
    </source>
</reference>
<evidence type="ECO:0000313" key="11">
    <source>
        <dbReference type="Proteomes" id="UP001530377"/>
    </source>
</evidence>
<dbReference type="GO" id="GO:0008270">
    <property type="term" value="F:zinc ion binding"/>
    <property type="evidence" value="ECO:0007669"/>
    <property type="project" value="UniProtKB-KW"/>
</dbReference>
<evidence type="ECO:0000256" key="5">
    <source>
        <dbReference type="ARBA" id="ARBA00022771"/>
    </source>
</evidence>
<evidence type="ECO:0000256" key="4">
    <source>
        <dbReference type="ARBA" id="ARBA00022737"/>
    </source>
</evidence>
<name>A0ABD3RVC2_9STRA</name>
<dbReference type="Pfam" id="PF26200">
    <property type="entry name" value="Rcat_RNF216"/>
    <property type="match status" value="1"/>
</dbReference>
<keyword evidence="11" id="KW-1185">Reference proteome</keyword>
<dbReference type="Gene3D" id="1.20.120.1750">
    <property type="match status" value="1"/>
</dbReference>
<dbReference type="SUPFAM" id="SSF57850">
    <property type="entry name" value="RING/U-box"/>
    <property type="match status" value="2"/>
</dbReference>
<dbReference type="PANTHER" id="PTHR22770">
    <property type="entry name" value="UBIQUITIN CONJUGATING ENZYME 7 INTERACTING PROTEIN-RELATED"/>
    <property type="match status" value="1"/>
</dbReference>
<evidence type="ECO:0000256" key="3">
    <source>
        <dbReference type="ARBA" id="ARBA00022723"/>
    </source>
</evidence>
<dbReference type="InterPro" id="IPR051628">
    <property type="entry name" value="LUBAC_E3_Ligases"/>
</dbReference>
<feature type="region of interest" description="Disordered" evidence="8">
    <location>
        <begin position="1"/>
        <end position="91"/>
    </location>
</feature>